<organism evidence="4 5">
    <name type="scientific">Streptomyces durbertensis</name>
    <dbReference type="NCBI Taxonomy" id="2448886"/>
    <lineage>
        <taxon>Bacteria</taxon>
        <taxon>Bacillati</taxon>
        <taxon>Actinomycetota</taxon>
        <taxon>Actinomycetes</taxon>
        <taxon>Kitasatosporales</taxon>
        <taxon>Streptomycetaceae</taxon>
        <taxon>Streptomyces</taxon>
    </lineage>
</organism>
<dbReference type="Pfam" id="PF01066">
    <property type="entry name" value="CDP-OH_P_transf"/>
    <property type="match status" value="1"/>
</dbReference>
<dbReference type="InterPro" id="IPR000462">
    <property type="entry name" value="CDP-OH_P_trans"/>
</dbReference>
<evidence type="ECO:0000313" key="4">
    <source>
        <dbReference type="EMBL" id="MBB1247193.1"/>
    </source>
</evidence>
<feature type="non-terminal residue" evidence="4">
    <location>
        <position position="1"/>
    </location>
</feature>
<feature type="compositionally biased region" description="Polar residues" evidence="3">
    <location>
        <begin position="207"/>
        <end position="218"/>
    </location>
</feature>
<sequence>YKRQPTDPTADDPTGTLAAALERGGVAVRRPELGPLVATVPTDAASRAEALRAVDAVDEEAVRLRAAVKDHDGFFTTFFISPYSRHVARWCARRGLTPDQVTTASLVVALAGAACAATGTRPGYVAAALLLLLSFVLDCADGQLARYAVRYSRVGAWLDATFDRAKEYAFYAGLALGAARSGDDVWVLALAAMALLTVRHVMDASYHQTGHPQTAQQSDNRRTSTPPPDRAPGWTVWPRRMIVLPIGERWALIAALTAFTTPRTTFVVLLLASIPATLYTLAGRLRRSYAGARGTAHAGAALHTLTDSGPLAELLARPLRRIPRAGRLPAPAASTRPIMRVLLIRRVLRALR</sequence>
<comment type="caution">
    <text evidence="4">The sequence shown here is derived from an EMBL/GenBank/DDBJ whole genome shotgun (WGS) entry which is preliminary data.</text>
</comment>
<feature type="region of interest" description="Disordered" evidence="3">
    <location>
        <begin position="207"/>
        <end position="232"/>
    </location>
</feature>
<gene>
    <name evidence="4" type="ORF">GL263_27135</name>
</gene>
<protein>
    <submittedName>
        <fullName evidence="4">CDP-alcohol phosphatidyltransferase family protein</fullName>
    </submittedName>
</protein>
<dbReference type="Proteomes" id="UP000766698">
    <property type="component" value="Unassembled WGS sequence"/>
</dbReference>
<proteinExistence type="inferred from homology"/>
<keyword evidence="5" id="KW-1185">Reference proteome</keyword>
<dbReference type="Gene3D" id="1.20.120.1760">
    <property type="match status" value="1"/>
</dbReference>
<evidence type="ECO:0000256" key="3">
    <source>
        <dbReference type="SAM" id="MobiDB-lite"/>
    </source>
</evidence>
<dbReference type="EMBL" id="WMLF01000830">
    <property type="protein sequence ID" value="MBB1247193.1"/>
    <property type="molecule type" value="Genomic_DNA"/>
</dbReference>
<comment type="similarity">
    <text evidence="2">Belongs to the CDP-alcohol phosphatidyltransferase class-I family.</text>
</comment>
<dbReference type="RefSeq" id="WP_182858376.1">
    <property type="nucleotide sequence ID" value="NZ_WMLF01000830.1"/>
</dbReference>
<dbReference type="InterPro" id="IPR048254">
    <property type="entry name" value="CDP_ALCOHOL_P_TRANSF_CS"/>
</dbReference>
<keyword evidence="1 2" id="KW-0808">Transferase</keyword>
<reference evidence="5" key="1">
    <citation type="journal article" date="2020" name="Syst. Appl. Microbiol.">
        <title>Streptomyces alkaliterrae sp. nov., isolated from an alkaline soil, and emended descriptions of Streptomyces alkaliphilus, Streptomyces calidiresistens and Streptomyces durbertensis.</title>
        <authorList>
            <person name="Swiecimska M."/>
            <person name="Golinska P."/>
            <person name="Nouioui I."/>
            <person name="Wypij M."/>
            <person name="Rai M."/>
            <person name="Sangal V."/>
            <person name="Goodfellow M."/>
        </authorList>
    </citation>
    <scope>NUCLEOTIDE SEQUENCE [LARGE SCALE GENOMIC DNA]</scope>
    <source>
        <strain evidence="5">DSM 104538</strain>
    </source>
</reference>
<evidence type="ECO:0000313" key="5">
    <source>
        <dbReference type="Proteomes" id="UP000766698"/>
    </source>
</evidence>
<dbReference type="PROSITE" id="PS00379">
    <property type="entry name" value="CDP_ALCOHOL_P_TRANSF"/>
    <property type="match status" value="1"/>
</dbReference>
<accession>A0ABR6EPL9</accession>
<evidence type="ECO:0000256" key="2">
    <source>
        <dbReference type="RuleBase" id="RU003750"/>
    </source>
</evidence>
<name>A0ABR6EPL9_9ACTN</name>
<dbReference type="InterPro" id="IPR043130">
    <property type="entry name" value="CDP-OH_PTrfase_TM_dom"/>
</dbReference>
<feature type="non-terminal residue" evidence="4">
    <location>
        <position position="352"/>
    </location>
</feature>
<evidence type="ECO:0000256" key="1">
    <source>
        <dbReference type="ARBA" id="ARBA00022679"/>
    </source>
</evidence>